<gene>
    <name evidence="11" type="primary">ECE2</name>
    <name evidence="11" type="ORF">CEXT_583141</name>
</gene>
<sequence length="669" mass="77791">NPGSTCTITTTLEKRLLIILIIVIAVAIGLCLALAANSKGRTKKILINESSNVCLSPECISTAAHLLHSMDLNQEPCDDFYSFVCKNWIKDTYLKNKCNKFGVIQSHNRKWYILETPQDRLAEHENKTRSFYKACMDLESRDERGSKDLLKDLKKFGGWPLLDQNWDNENFNWRTLLIDFFENGYPTDMLFSIDIDVDIKNTSTSLISISQPSLGLGEKAHYILSKAKPIRRYKELILEIALHLDPLLNETIARKDIAEAVEVETKLAKATVGKLNHKKPEEYYNIMTLEELQEFAPKVPWRHLLLKLLPPKTELPDDQRFMVIVPQALEALNEILNRNNHKGRRVLANYMFYRAVLFAAKNLDQELLFLYEDNLHRNSPRNLWQVCIGTTMYFFHMSVTATYAEKYMDAHSRLNLEMMFQDIQVSLLEEIKQAKWLDKETREKALLKVKKLRSVIAYRDEILDEEKLNDYYSSIEMGEDHFSNVKTALAFTMKKRMRRFIEKDFRFKWSDARSVLTANAFYLPNRNTIILPIGLLQDPFFESGRPNYINYGSLGSILGHEYTHAFDNSGSLYDEDGNYRMWWTNSSWENFHEKTQCFVDQYDDYYEPKVDSEVNGTITLGENIADNGGLLASFSAYQRLLKRIEKEKQLPGLPFSERQMFWIAFASVN</sequence>
<keyword evidence="4" id="KW-0479">Metal-binding</keyword>
<dbReference type="InterPro" id="IPR018497">
    <property type="entry name" value="Peptidase_M13_C"/>
</dbReference>
<dbReference type="EMBL" id="BPLR01003428">
    <property type="protein sequence ID" value="GIX84444.1"/>
    <property type="molecule type" value="Genomic_DNA"/>
</dbReference>
<dbReference type="Proteomes" id="UP001054945">
    <property type="component" value="Unassembled WGS sequence"/>
</dbReference>
<dbReference type="PROSITE" id="PS51885">
    <property type="entry name" value="NEPRILYSIN"/>
    <property type="match status" value="1"/>
</dbReference>
<keyword evidence="3" id="KW-0645">Protease</keyword>
<organism evidence="11 12">
    <name type="scientific">Caerostris extrusa</name>
    <name type="common">Bark spider</name>
    <name type="synonym">Caerostris bankana</name>
    <dbReference type="NCBI Taxonomy" id="172846"/>
    <lineage>
        <taxon>Eukaryota</taxon>
        <taxon>Metazoa</taxon>
        <taxon>Ecdysozoa</taxon>
        <taxon>Arthropoda</taxon>
        <taxon>Chelicerata</taxon>
        <taxon>Arachnida</taxon>
        <taxon>Araneae</taxon>
        <taxon>Araneomorphae</taxon>
        <taxon>Entelegynae</taxon>
        <taxon>Araneoidea</taxon>
        <taxon>Araneidae</taxon>
        <taxon>Caerostris</taxon>
    </lineage>
</organism>
<keyword evidence="8" id="KW-1133">Transmembrane helix</keyword>
<dbReference type="InterPro" id="IPR024079">
    <property type="entry name" value="MetalloPept_cat_dom_sf"/>
</dbReference>
<evidence type="ECO:0000259" key="9">
    <source>
        <dbReference type="Pfam" id="PF01431"/>
    </source>
</evidence>
<keyword evidence="8" id="KW-0812">Transmembrane</keyword>
<name>A0AAV4NI07_CAEEX</name>
<evidence type="ECO:0000256" key="3">
    <source>
        <dbReference type="ARBA" id="ARBA00022670"/>
    </source>
</evidence>
<dbReference type="GO" id="GO:0046872">
    <property type="term" value="F:metal ion binding"/>
    <property type="evidence" value="ECO:0007669"/>
    <property type="project" value="UniProtKB-KW"/>
</dbReference>
<dbReference type="Pfam" id="PF01431">
    <property type="entry name" value="Peptidase_M13"/>
    <property type="match status" value="1"/>
</dbReference>
<dbReference type="CDD" id="cd08662">
    <property type="entry name" value="M13"/>
    <property type="match status" value="1"/>
</dbReference>
<dbReference type="PANTHER" id="PTHR11733">
    <property type="entry name" value="ZINC METALLOPROTEASE FAMILY M13 NEPRILYSIN-RELATED"/>
    <property type="match status" value="1"/>
</dbReference>
<dbReference type="PRINTS" id="PR00786">
    <property type="entry name" value="NEPRILYSIN"/>
</dbReference>
<comment type="cofactor">
    <cofactor evidence="1">
        <name>Zn(2+)</name>
        <dbReference type="ChEBI" id="CHEBI:29105"/>
    </cofactor>
</comment>
<dbReference type="GO" id="GO:0005886">
    <property type="term" value="C:plasma membrane"/>
    <property type="evidence" value="ECO:0007669"/>
    <property type="project" value="TreeGrafter"/>
</dbReference>
<dbReference type="InterPro" id="IPR000718">
    <property type="entry name" value="Peptidase_M13"/>
</dbReference>
<keyword evidence="8" id="KW-0472">Membrane</keyword>
<dbReference type="GO" id="GO:0016485">
    <property type="term" value="P:protein processing"/>
    <property type="evidence" value="ECO:0007669"/>
    <property type="project" value="TreeGrafter"/>
</dbReference>
<keyword evidence="5" id="KW-0378">Hydrolase</keyword>
<dbReference type="Gene3D" id="1.10.1380.10">
    <property type="entry name" value="Neutral endopeptidase , domain2"/>
    <property type="match status" value="1"/>
</dbReference>
<dbReference type="Pfam" id="PF05649">
    <property type="entry name" value="Peptidase_M13_N"/>
    <property type="match status" value="1"/>
</dbReference>
<feature type="transmembrane region" description="Helical" evidence="8">
    <location>
        <begin position="16"/>
        <end position="36"/>
    </location>
</feature>
<feature type="non-terminal residue" evidence="11">
    <location>
        <position position="1"/>
    </location>
</feature>
<dbReference type="InterPro" id="IPR008753">
    <property type="entry name" value="Peptidase_M13_N"/>
</dbReference>
<dbReference type="AlphaFoldDB" id="A0AAV4NI07"/>
<accession>A0AAV4NI07</accession>
<evidence type="ECO:0000313" key="12">
    <source>
        <dbReference type="Proteomes" id="UP001054945"/>
    </source>
</evidence>
<dbReference type="PANTHER" id="PTHR11733:SF208">
    <property type="entry name" value="PEPTIDASE M13 C-TERMINAL DOMAIN-CONTAINING PROTEIN"/>
    <property type="match status" value="1"/>
</dbReference>
<evidence type="ECO:0000256" key="8">
    <source>
        <dbReference type="SAM" id="Phobius"/>
    </source>
</evidence>
<feature type="domain" description="Peptidase M13 N-terminal" evidence="10">
    <location>
        <begin position="76"/>
        <end position="458"/>
    </location>
</feature>
<evidence type="ECO:0000313" key="11">
    <source>
        <dbReference type="EMBL" id="GIX84444.1"/>
    </source>
</evidence>
<dbReference type="InterPro" id="IPR042089">
    <property type="entry name" value="Peptidase_M13_dom_2"/>
</dbReference>
<dbReference type="GO" id="GO:0004222">
    <property type="term" value="F:metalloendopeptidase activity"/>
    <property type="evidence" value="ECO:0007669"/>
    <property type="project" value="InterPro"/>
</dbReference>
<evidence type="ECO:0000256" key="7">
    <source>
        <dbReference type="ARBA" id="ARBA00023049"/>
    </source>
</evidence>
<feature type="domain" description="Peptidase M13 C-terminal" evidence="9">
    <location>
        <begin position="519"/>
        <end position="668"/>
    </location>
</feature>
<evidence type="ECO:0000256" key="6">
    <source>
        <dbReference type="ARBA" id="ARBA00022833"/>
    </source>
</evidence>
<keyword evidence="12" id="KW-1185">Reference proteome</keyword>
<keyword evidence="6" id="KW-0862">Zinc</keyword>
<evidence type="ECO:0000256" key="4">
    <source>
        <dbReference type="ARBA" id="ARBA00022723"/>
    </source>
</evidence>
<evidence type="ECO:0000256" key="2">
    <source>
        <dbReference type="ARBA" id="ARBA00007357"/>
    </source>
</evidence>
<comment type="caution">
    <text evidence="11">The sequence shown here is derived from an EMBL/GenBank/DDBJ whole genome shotgun (WGS) entry which is preliminary data.</text>
</comment>
<evidence type="ECO:0000259" key="10">
    <source>
        <dbReference type="Pfam" id="PF05649"/>
    </source>
</evidence>
<reference evidence="11 12" key="1">
    <citation type="submission" date="2021-06" db="EMBL/GenBank/DDBJ databases">
        <title>Caerostris extrusa draft genome.</title>
        <authorList>
            <person name="Kono N."/>
            <person name="Arakawa K."/>
        </authorList>
    </citation>
    <scope>NUCLEOTIDE SEQUENCE [LARGE SCALE GENOMIC DNA]</scope>
</reference>
<protein>
    <submittedName>
        <fullName evidence="11">Endothelin-converting enzyme 2</fullName>
    </submittedName>
</protein>
<proteinExistence type="inferred from homology"/>
<evidence type="ECO:0000256" key="1">
    <source>
        <dbReference type="ARBA" id="ARBA00001947"/>
    </source>
</evidence>
<evidence type="ECO:0000256" key="5">
    <source>
        <dbReference type="ARBA" id="ARBA00022801"/>
    </source>
</evidence>
<comment type="similarity">
    <text evidence="2">Belongs to the peptidase M13 family.</text>
</comment>
<dbReference type="Gene3D" id="3.40.390.10">
    <property type="entry name" value="Collagenase (Catalytic Domain)"/>
    <property type="match status" value="1"/>
</dbReference>
<dbReference type="SUPFAM" id="SSF55486">
    <property type="entry name" value="Metalloproteases ('zincins'), catalytic domain"/>
    <property type="match status" value="1"/>
</dbReference>
<keyword evidence="7" id="KW-0482">Metalloprotease</keyword>